<proteinExistence type="predicted"/>
<comment type="caution">
    <text evidence="2">The sequence shown here is derived from an EMBL/GenBank/DDBJ whole genome shotgun (WGS) entry which is preliminary data.</text>
</comment>
<name>A0A919K880_9ACTN</name>
<protein>
    <submittedName>
        <fullName evidence="2">Uncharacterized protein</fullName>
    </submittedName>
</protein>
<dbReference type="Proteomes" id="UP000629619">
    <property type="component" value="Unassembled WGS sequence"/>
</dbReference>
<evidence type="ECO:0000256" key="1">
    <source>
        <dbReference type="SAM" id="MobiDB-lite"/>
    </source>
</evidence>
<organism evidence="2 3">
    <name type="scientific">Actinoplanes siamensis</name>
    <dbReference type="NCBI Taxonomy" id="1223317"/>
    <lineage>
        <taxon>Bacteria</taxon>
        <taxon>Bacillati</taxon>
        <taxon>Actinomycetota</taxon>
        <taxon>Actinomycetes</taxon>
        <taxon>Micromonosporales</taxon>
        <taxon>Micromonosporaceae</taxon>
        <taxon>Actinoplanes</taxon>
    </lineage>
</organism>
<sequence length="86" mass="8831">MADSLTSRLSLIAGRTPAGSVSVRLVMKTAVASASSADIGNVPGRAGARDSSVRSVLSVAMPGMLKPSHKCEGQRPLMRGASHANW</sequence>
<gene>
    <name evidence="2" type="ORF">Asi03nite_03200</name>
</gene>
<feature type="region of interest" description="Disordered" evidence="1">
    <location>
        <begin position="67"/>
        <end position="86"/>
    </location>
</feature>
<accession>A0A919K880</accession>
<evidence type="ECO:0000313" key="2">
    <source>
        <dbReference type="EMBL" id="GIF02782.1"/>
    </source>
</evidence>
<evidence type="ECO:0000313" key="3">
    <source>
        <dbReference type="Proteomes" id="UP000629619"/>
    </source>
</evidence>
<dbReference type="AlphaFoldDB" id="A0A919K880"/>
<dbReference type="EMBL" id="BOMW01000005">
    <property type="protein sequence ID" value="GIF02782.1"/>
    <property type="molecule type" value="Genomic_DNA"/>
</dbReference>
<reference evidence="2" key="1">
    <citation type="submission" date="2021-01" db="EMBL/GenBank/DDBJ databases">
        <title>Whole genome shotgun sequence of Actinoplanes siamensis NBRC 109076.</title>
        <authorList>
            <person name="Komaki H."/>
            <person name="Tamura T."/>
        </authorList>
    </citation>
    <scope>NUCLEOTIDE SEQUENCE</scope>
    <source>
        <strain evidence="2">NBRC 109076</strain>
    </source>
</reference>
<keyword evidence="3" id="KW-1185">Reference proteome</keyword>